<dbReference type="PANTHER" id="PTHR42801">
    <property type="entry name" value="THIOREDOXIN-DEPENDENT PEROXIDE REDUCTASE"/>
    <property type="match status" value="1"/>
</dbReference>
<comment type="catalytic activity">
    <reaction evidence="11">
        <text>a hydroperoxide + [thioredoxin]-dithiol = an alcohol + [thioredoxin]-disulfide + H2O</text>
        <dbReference type="Rhea" id="RHEA:62620"/>
        <dbReference type="Rhea" id="RHEA-COMP:10698"/>
        <dbReference type="Rhea" id="RHEA-COMP:10700"/>
        <dbReference type="ChEBI" id="CHEBI:15377"/>
        <dbReference type="ChEBI" id="CHEBI:29950"/>
        <dbReference type="ChEBI" id="CHEBI:30879"/>
        <dbReference type="ChEBI" id="CHEBI:35924"/>
        <dbReference type="ChEBI" id="CHEBI:50058"/>
        <dbReference type="EC" id="1.11.1.24"/>
    </reaction>
</comment>
<name>A0A0D0LAM2_VARPD</name>
<keyword evidence="3" id="KW-0575">Peroxidase</keyword>
<reference evidence="13 14" key="1">
    <citation type="submission" date="2014-12" db="EMBL/GenBank/DDBJ databases">
        <title>16Stimator: statistical estimation of ribosomal gene copy numbers from draft genome assemblies.</title>
        <authorList>
            <person name="Perisin M.A."/>
            <person name="Vetter M."/>
            <person name="Gilbert J.A."/>
            <person name="Bergelson J."/>
        </authorList>
    </citation>
    <scope>NUCLEOTIDE SEQUENCE [LARGE SCALE GENOMIC DNA]</scope>
    <source>
        <strain evidence="13 14">MEDvA23</strain>
    </source>
</reference>
<dbReference type="EMBL" id="JXQQ01000061">
    <property type="protein sequence ID" value="KIQ26128.1"/>
    <property type="molecule type" value="Genomic_DNA"/>
</dbReference>
<evidence type="ECO:0000256" key="8">
    <source>
        <dbReference type="ARBA" id="ARBA00032824"/>
    </source>
</evidence>
<dbReference type="InterPro" id="IPR000866">
    <property type="entry name" value="AhpC/TSA"/>
</dbReference>
<protein>
    <recommendedName>
        <fullName evidence="2">thioredoxin-dependent peroxiredoxin</fullName>
        <ecNumber evidence="2">1.11.1.24</ecNumber>
    </recommendedName>
    <alternativeName>
        <fullName evidence="8">Thioredoxin peroxidase</fullName>
    </alternativeName>
    <alternativeName>
        <fullName evidence="10">Thioredoxin-dependent peroxiredoxin Bcp</fullName>
    </alternativeName>
</protein>
<evidence type="ECO:0000256" key="2">
    <source>
        <dbReference type="ARBA" id="ARBA00013017"/>
    </source>
</evidence>
<gene>
    <name evidence="13" type="ORF">RT97_22990</name>
</gene>
<dbReference type="CDD" id="cd02970">
    <property type="entry name" value="PRX_like2"/>
    <property type="match status" value="1"/>
</dbReference>
<evidence type="ECO:0000313" key="14">
    <source>
        <dbReference type="Proteomes" id="UP000032067"/>
    </source>
</evidence>
<dbReference type="Gene3D" id="3.40.30.10">
    <property type="entry name" value="Glutaredoxin"/>
    <property type="match status" value="1"/>
</dbReference>
<dbReference type="SUPFAM" id="SSF52833">
    <property type="entry name" value="Thioredoxin-like"/>
    <property type="match status" value="1"/>
</dbReference>
<dbReference type="Pfam" id="PF00578">
    <property type="entry name" value="AhpC-TSA"/>
    <property type="match status" value="1"/>
</dbReference>
<evidence type="ECO:0000256" key="9">
    <source>
        <dbReference type="ARBA" id="ARBA00038489"/>
    </source>
</evidence>
<sequence>MTSSAPLFESNDIADAVFAATGVPARAKRVGDLAPDVTLPDAYGRPVRLSDAWHRGPLVLVFYRGGWCGYCNLQLRAWQRQADDLARLGATLLAISPQTPGNSMDTAADNQLAFTVLSDSGLDAANGFDLAFTLPPDLVDFYGTVGTDIPVLNGNGLWVLPVPATYVIDEEGRIRFAHIEEDIRRRAEPLEVLGVIAQMVRDRGVAAVADQGREAGGRL</sequence>
<dbReference type="InterPro" id="IPR036249">
    <property type="entry name" value="Thioredoxin-like_sf"/>
</dbReference>
<accession>A0A0D0LAM2</accession>
<organism evidence="13 14">
    <name type="scientific">Variovorax paradoxus</name>
    <dbReference type="NCBI Taxonomy" id="34073"/>
    <lineage>
        <taxon>Bacteria</taxon>
        <taxon>Pseudomonadati</taxon>
        <taxon>Pseudomonadota</taxon>
        <taxon>Betaproteobacteria</taxon>
        <taxon>Burkholderiales</taxon>
        <taxon>Comamonadaceae</taxon>
        <taxon>Variovorax</taxon>
    </lineage>
</organism>
<evidence type="ECO:0000259" key="12">
    <source>
        <dbReference type="PROSITE" id="PS51352"/>
    </source>
</evidence>
<evidence type="ECO:0000256" key="10">
    <source>
        <dbReference type="ARBA" id="ARBA00042639"/>
    </source>
</evidence>
<comment type="function">
    <text evidence="1">Thiol-specific peroxidase that catalyzes the reduction of hydrogen peroxide and organic hydroperoxides to water and alcohols, respectively. Plays a role in cell protection against oxidative stress by detoxifying peroxides and as sensor of hydrogen peroxide-mediated signaling events.</text>
</comment>
<dbReference type="AlphaFoldDB" id="A0A0D0LAM2"/>
<evidence type="ECO:0000256" key="7">
    <source>
        <dbReference type="ARBA" id="ARBA00023284"/>
    </source>
</evidence>
<keyword evidence="7" id="KW-0676">Redox-active center</keyword>
<dbReference type="PANTHER" id="PTHR42801:SF7">
    <property type="entry name" value="SLL1159 PROTEIN"/>
    <property type="match status" value="1"/>
</dbReference>
<evidence type="ECO:0000256" key="5">
    <source>
        <dbReference type="ARBA" id="ARBA00023002"/>
    </source>
</evidence>
<dbReference type="InterPro" id="IPR050924">
    <property type="entry name" value="Peroxiredoxin_BCP/PrxQ"/>
</dbReference>
<dbReference type="GO" id="GO:0005737">
    <property type="term" value="C:cytoplasm"/>
    <property type="evidence" value="ECO:0007669"/>
    <property type="project" value="TreeGrafter"/>
</dbReference>
<feature type="domain" description="Thioredoxin" evidence="12">
    <location>
        <begin position="28"/>
        <end position="201"/>
    </location>
</feature>
<dbReference type="Proteomes" id="UP000032067">
    <property type="component" value="Unassembled WGS sequence"/>
</dbReference>
<evidence type="ECO:0000256" key="6">
    <source>
        <dbReference type="ARBA" id="ARBA00023157"/>
    </source>
</evidence>
<dbReference type="GO" id="GO:0034599">
    <property type="term" value="P:cellular response to oxidative stress"/>
    <property type="evidence" value="ECO:0007669"/>
    <property type="project" value="TreeGrafter"/>
</dbReference>
<dbReference type="InterPro" id="IPR013766">
    <property type="entry name" value="Thioredoxin_domain"/>
</dbReference>
<evidence type="ECO:0000313" key="13">
    <source>
        <dbReference type="EMBL" id="KIQ26128.1"/>
    </source>
</evidence>
<dbReference type="GO" id="GO:0008379">
    <property type="term" value="F:thioredoxin peroxidase activity"/>
    <property type="evidence" value="ECO:0007669"/>
    <property type="project" value="TreeGrafter"/>
</dbReference>
<dbReference type="OrthoDB" id="9809746at2"/>
<keyword evidence="5" id="KW-0560">Oxidoreductase</keyword>
<evidence type="ECO:0000256" key="4">
    <source>
        <dbReference type="ARBA" id="ARBA00022862"/>
    </source>
</evidence>
<evidence type="ECO:0000256" key="11">
    <source>
        <dbReference type="ARBA" id="ARBA00049091"/>
    </source>
</evidence>
<comment type="similarity">
    <text evidence="9">Belongs to the peroxiredoxin family. BCP/PrxQ subfamily.</text>
</comment>
<keyword evidence="4" id="KW-0049">Antioxidant</keyword>
<dbReference type="GO" id="GO:0045454">
    <property type="term" value="P:cell redox homeostasis"/>
    <property type="evidence" value="ECO:0007669"/>
    <property type="project" value="TreeGrafter"/>
</dbReference>
<proteinExistence type="inferred from homology"/>
<evidence type="ECO:0000256" key="3">
    <source>
        <dbReference type="ARBA" id="ARBA00022559"/>
    </source>
</evidence>
<comment type="caution">
    <text evidence="13">The sequence shown here is derived from an EMBL/GenBank/DDBJ whole genome shotgun (WGS) entry which is preliminary data.</text>
</comment>
<evidence type="ECO:0000256" key="1">
    <source>
        <dbReference type="ARBA" id="ARBA00003330"/>
    </source>
</evidence>
<keyword evidence="6" id="KW-1015">Disulfide bond</keyword>
<dbReference type="EC" id="1.11.1.24" evidence="2"/>
<dbReference type="RefSeq" id="WP_052810728.1">
    <property type="nucleotide sequence ID" value="NZ_JXQQ01000061.1"/>
</dbReference>
<dbReference type="PROSITE" id="PS51352">
    <property type="entry name" value="THIOREDOXIN_2"/>
    <property type="match status" value="1"/>
</dbReference>